<feature type="compositionally biased region" description="Basic and acidic residues" evidence="6">
    <location>
        <begin position="699"/>
        <end position="718"/>
    </location>
</feature>
<dbReference type="InterPro" id="IPR004583">
    <property type="entry name" value="DNA_repair_Rad4"/>
</dbReference>
<evidence type="ECO:0000259" key="7">
    <source>
        <dbReference type="SMART" id="SM00460"/>
    </source>
</evidence>
<dbReference type="Proteomes" id="UP000037751">
    <property type="component" value="Unassembled WGS sequence"/>
</dbReference>
<evidence type="ECO:0000256" key="3">
    <source>
        <dbReference type="ARBA" id="ARBA00022763"/>
    </source>
</evidence>
<dbReference type="GO" id="GO:0005737">
    <property type="term" value="C:cytoplasm"/>
    <property type="evidence" value="ECO:0007669"/>
    <property type="project" value="TreeGrafter"/>
</dbReference>
<dbReference type="GO" id="GO:0006289">
    <property type="term" value="P:nucleotide-excision repair"/>
    <property type="evidence" value="ECO:0007669"/>
    <property type="project" value="InterPro"/>
</dbReference>
<name>A0A0M9VN43_9BASI</name>
<keyword evidence="3" id="KW-0227">DNA damage</keyword>
<protein>
    <submittedName>
        <fullName evidence="11">Rad4-domain-containing protein</fullName>
    </submittedName>
</protein>
<keyword evidence="5" id="KW-0539">Nucleus</keyword>
<dbReference type="GO" id="GO:0071942">
    <property type="term" value="C:XPC complex"/>
    <property type="evidence" value="ECO:0007669"/>
    <property type="project" value="TreeGrafter"/>
</dbReference>
<gene>
    <name evidence="11" type="ORF">Malapachy_0574</name>
</gene>
<sequence length="821" mass="92393">MPGETQEDPDCVDLTLSDTEELDEEAFEDVDVAEKTGSSTDNLYASLYDAVPDGDATPEAAMLEDIRHATTQAPSIQITWAQSKSKAASRTRTATTTPQDRKNRVLVHQLHVLSILAATRLRNRWCNDEALRDTLQEAVPDILLRQLQAIHPKLVPERRERVRMFEAFMHELVEWWHVRFYVKAGVAASAAWRQPQLDLWQPQPISPPAWIDGWCAETPKGRTQRHRRESKTKKKAMEVAICPTGPTTSVPTYLYLLPPPESTSSAHGLRQAARGRVGSRETKAILFCALCRSLGIPARLVVSVQVCPYSAAKTSARPWAQGSAHEGGSLYIEPLDEKTPPTVWVEVYSKPYQHWLTVDPVRGFVKATGLRNMEPLPAQRQNKMVYVVAFEEDGYARDVTARYTRTLYSRVMRQRPTPRGVDWWANVVKALHRPQKLDRDAVEDVELEDNARREPMPTSVNGFKDHAVFALERHLLRDQVIHPMHRVGTFQGQPVYLRAHVLTLQSARQWYNQGREVKPDEVPLKWAKPRAYTTLNKRLEEQARASGNDVQEGLFAEFQTRRYIPPAVEHGRVPCNAFGNVDLFVPSMLPRGGTHIPHALAARAAKHVGVHYGDAVVGFEFRRFRSLPKLQGIVVPRESADLVRAAIVELEHQEAQTEAAKRQKRAMKNWSKLLTALVVARRVQAEYRTDPPTHPPGRAMREDLPTRAPETRQLRDMPVDGLEAPSSAPVLDHPPPPEKAAPRSGPILSLDALMAAEAAAQPTSTSVHDAEDTTETPAPKRRRIVLVRRRTGPRRSQRHVSRPARSYAEDDADNEDDEEAA</sequence>
<dbReference type="GO" id="GO:0003684">
    <property type="term" value="F:damaged DNA binding"/>
    <property type="evidence" value="ECO:0007669"/>
    <property type="project" value="InterPro"/>
</dbReference>
<reference evidence="11 12" key="1">
    <citation type="submission" date="2015-07" db="EMBL/GenBank/DDBJ databases">
        <title>Draft Genome Sequence of Malassezia furfur CBS1878 and Malassezia pachydermatis CBS1879.</title>
        <authorList>
            <person name="Triana S."/>
            <person name="Ohm R."/>
            <person name="Gonzalez A."/>
            <person name="DeCock H."/>
            <person name="Restrepo S."/>
            <person name="Celis A."/>
        </authorList>
    </citation>
    <scope>NUCLEOTIDE SEQUENCE [LARGE SCALE GENOMIC DNA]</scope>
    <source>
        <strain evidence="11 12">CBS 1879</strain>
    </source>
</reference>
<dbReference type="InterPro" id="IPR018328">
    <property type="entry name" value="Rad4_beta-hairpin_dom3"/>
</dbReference>
<dbReference type="InterPro" id="IPR002931">
    <property type="entry name" value="Transglutaminase-like"/>
</dbReference>
<comment type="caution">
    <text evidence="11">The sequence shown here is derived from an EMBL/GenBank/DDBJ whole genome shotgun (WGS) entry which is preliminary data.</text>
</comment>
<dbReference type="GO" id="GO:0006298">
    <property type="term" value="P:mismatch repair"/>
    <property type="evidence" value="ECO:0007669"/>
    <property type="project" value="TreeGrafter"/>
</dbReference>
<evidence type="ECO:0000256" key="1">
    <source>
        <dbReference type="ARBA" id="ARBA00004123"/>
    </source>
</evidence>
<evidence type="ECO:0000313" key="12">
    <source>
        <dbReference type="Proteomes" id="UP000037751"/>
    </source>
</evidence>
<proteinExistence type="inferred from homology"/>
<evidence type="ECO:0000259" key="8">
    <source>
        <dbReference type="SMART" id="SM01030"/>
    </source>
</evidence>
<evidence type="ECO:0000256" key="5">
    <source>
        <dbReference type="ARBA" id="ARBA00023242"/>
    </source>
</evidence>
<dbReference type="STRING" id="77020.A0A0M9VN43"/>
<dbReference type="Gene3D" id="3.90.260.10">
    <property type="entry name" value="Transglutaminase-like"/>
    <property type="match status" value="1"/>
</dbReference>
<feature type="domain" description="Rad4 beta-hairpin" evidence="8">
    <location>
        <begin position="452"/>
        <end position="502"/>
    </location>
</feature>
<dbReference type="AlphaFoldDB" id="A0A0M9VN43"/>
<evidence type="ECO:0000256" key="2">
    <source>
        <dbReference type="ARBA" id="ARBA00009525"/>
    </source>
</evidence>
<dbReference type="InterPro" id="IPR036985">
    <property type="entry name" value="Transglutaminase-like_sf"/>
</dbReference>
<dbReference type="SMART" id="SM01031">
    <property type="entry name" value="BHD_2"/>
    <property type="match status" value="1"/>
</dbReference>
<dbReference type="InterPro" id="IPR018327">
    <property type="entry name" value="BHD_2"/>
</dbReference>
<evidence type="ECO:0000256" key="6">
    <source>
        <dbReference type="SAM" id="MobiDB-lite"/>
    </source>
</evidence>
<dbReference type="OrthoDB" id="300780at2759"/>
<comment type="similarity">
    <text evidence="2">Belongs to the XPC family.</text>
</comment>
<keyword evidence="12" id="KW-1185">Reference proteome</keyword>
<dbReference type="Gene3D" id="2.20.20.110">
    <property type="entry name" value="Rad4, beta-hairpin domain BHD1"/>
    <property type="match status" value="1"/>
</dbReference>
<dbReference type="PANTHER" id="PTHR12135">
    <property type="entry name" value="DNA REPAIR PROTEIN XP-C / RAD4"/>
    <property type="match status" value="1"/>
</dbReference>
<dbReference type="VEuPathDB" id="FungiDB:Malapachy_0574"/>
<evidence type="ECO:0000259" key="10">
    <source>
        <dbReference type="SMART" id="SM01032"/>
    </source>
</evidence>
<dbReference type="Pfam" id="PF10404">
    <property type="entry name" value="BHD_2"/>
    <property type="match status" value="1"/>
</dbReference>
<dbReference type="InterPro" id="IPR018326">
    <property type="entry name" value="Rad4_beta-hairpin_dom1"/>
</dbReference>
<keyword evidence="4" id="KW-0234">DNA repair</keyword>
<evidence type="ECO:0000259" key="9">
    <source>
        <dbReference type="SMART" id="SM01031"/>
    </source>
</evidence>
<dbReference type="Gene3D" id="3.30.60.290">
    <property type="entry name" value="Rad4, beta-hairpin domain BHD2"/>
    <property type="match status" value="1"/>
</dbReference>
<dbReference type="GO" id="GO:0003697">
    <property type="term" value="F:single-stranded DNA binding"/>
    <property type="evidence" value="ECO:0007669"/>
    <property type="project" value="TreeGrafter"/>
</dbReference>
<feature type="region of interest" description="Disordered" evidence="6">
    <location>
        <begin position="757"/>
        <end position="821"/>
    </location>
</feature>
<dbReference type="GeneID" id="28726965"/>
<dbReference type="SUPFAM" id="SSF54001">
    <property type="entry name" value="Cysteine proteinases"/>
    <property type="match status" value="1"/>
</dbReference>
<feature type="domain" description="Rad4 beta-hairpin" evidence="10">
    <location>
        <begin position="573"/>
        <end position="647"/>
    </location>
</feature>
<comment type="subcellular location">
    <subcellularLocation>
        <location evidence="1">Nucleus</location>
    </subcellularLocation>
</comment>
<dbReference type="SMART" id="SM01032">
    <property type="entry name" value="BHD_3"/>
    <property type="match status" value="1"/>
</dbReference>
<dbReference type="EMBL" id="LGAV01000008">
    <property type="protein sequence ID" value="KOS12925.1"/>
    <property type="molecule type" value="Genomic_DNA"/>
</dbReference>
<accession>A0A0M9VN43</accession>
<dbReference type="InterPro" id="IPR018325">
    <property type="entry name" value="Rad4/PNGase_transGLS-fold"/>
</dbReference>
<dbReference type="PANTHER" id="PTHR12135:SF0">
    <property type="entry name" value="DNA REPAIR PROTEIN COMPLEMENTING XP-C CELLS"/>
    <property type="match status" value="1"/>
</dbReference>
<evidence type="ECO:0000313" key="11">
    <source>
        <dbReference type="EMBL" id="KOS12925.1"/>
    </source>
</evidence>
<dbReference type="Gene3D" id="3.30.70.2460">
    <property type="entry name" value="Rad4, beta-hairpin domain BHD3"/>
    <property type="match status" value="1"/>
</dbReference>
<feature type="compositionally biased region" description="Acidic residues" evidence="6">
    <location>
        <begin position="809"/>
        <end position="821"/>
    </location>
</feature>
<dbReference type="Pfam" id="PF10403">
    <property type="entry name" value="BHD_1"/>
    <property type="match status" value="1"/>
</dbReference>
<dbReference type="InterPro" id="IPR038765">
    <property type="entry name" value="Papain-like_cys_pep_sf"/>
</dbReference>
<feature type="domain" description="Rad4 beta-hairpin" evidence="9">
    <location>
        <begin position="504"/>
        <end position="566"/>
    </location>
</feature>
<dbReference type="SMART" id="SM01030">
    <property type="entry name" value="BHD_1"/>
    <property type="match status" value="1"/>
</dbReference>
<feature type="domain" description="Transglutaminase-like" evidence="7">
    <location>
        <begin position="272"/>
        <end position="362"/>
    </location>
</feature>
<dbReference type="GO" id="GO:0000111">
    <property type="term" value="C:nucleotide-excision repair factor 2 complex"/>
    <property type="evidence" value="ECO:0007669"/>
    <property type="project" value="TreeGrafter"/>
</dbReference>
<dbReference type="Pfam" id="PF10405">
    <property type="entry name" value="BHD_3"/>
    <property type="match status" value="1"/>
</dbReference>
<feature type="region of interest" description="Disordered" evidence="6">
    <location>
        <begin position="686"/>
        <end position="745"/>
    </location>
</feature>
<dbReference type="RefSeq" id="XP_017990557.1">
    <property type="nucleotide sequence ID" value="XM_018135090.1"/>
</dbReference>
<dbReference type="Pfam" id="PF03835">
    <property type="entry name" value="Rad4"/>
    <property type="match status" value="1"/>
</dbReference>
<dbReference type="InterPro" id="IPR042488">
    <property type="entry name" value="Rad4_BHD3_sf"/>
</dbReference>
<evidence type="ECO:0000256" key="4">
    <source>
        <dbReference type="ARBA" id="ARBA00023204"/>
    </source>
</evidence>
<feature type="compositionally biased region" description="Basic residues" evidence="6">
    <location>
        <begin position="779"/>
        <end position="802"/>
    </location>
</feature>
<organism evidence="11 12">
    <name type="scientific">Malassezia pachydermatis</name>
    <dbReference type="NCBI Taxonomy" id="77020"/>
    <lineage>
        <taxon>Eukaryota</taxon>
        <taxon>Fungi</taxon>
        <taxon>Dikarya</taxon>
        <taxon>Basidiomycota</taxon>
        <taxon>Ustilaginomycotina</taxon>
        <taxon>Malasseziomycetes</taxon>
        <taxon>Malasseziales</taxon>
        <taxon>Malasseziaceae</taxon>
        <taxon>Malassezia</taxon>
    </lineage>
</organism>
<dbReference type="SMART" id="SM00460">
    <property type="entry name" value="TGc"/>
    <property type="match status" value="1"/>
</dbReference>